<dbReference type="AlphaFoldDB" id="A0A652YW39"/>
<proteinExistence type="predicted"/>
<name>A0A652YW39_NOCGL</name>
<gene>
    <name evidence="1" type="ORF">FNL38_101280</name>
</gene>
<reference evidence="1" key="1">
    <citation type="submission" date="2019-07" db="EMBL/GenBank/DDBJ databases">
        <title>Genomic Encyclopedia of Type Strains, Phase IV (KMG-IV): sequencing the most valuable type-strain genomes for metagenomic binning, comparative biology and taxonomic classification.</title>
        <authorList>
            <person name="Goeker M."/>
        </authorList>
    </citation>
    <scope>NUCLEOTIDE SEQUENCE</scope>
    <source>
        <strain evidence="1">DSM 44596</strain>
    </source>
</reference>
<dbReference type="EMBL" id="VNIQ01000001">
    <property type="protein sequence ID" value="TYQ07913.1"/>
    <property type="molecule type" value="Genomic_DNA"/>
</dbReference>
<protein>
    <submittedName>
        <fullName evidence="1">Uncharacterized protein</fullName>
    </submittedName>
</protein>
<comment type="caution">
    <text evidence="1">The sequence shown here is derived from an EMBL/GenBank/DDBJ whole genome shotgun (WGS) entry which is preliminary data.</text>
</comment>
<evidence type="ECO:0000313" key="1">
    <source>
        <dbReference type="EMBL" id="TYQ07913.1"/>
    </source>
</evidence>
<accession>A0A652YW39</accession>
<sequence>MIEGSVMDAAGSVGTIIGQGMGSVADIAVKGLTALAELSGGTLKAAK</sequence>
<organism evidence="1">
    <name type="scientific">Nocardia globerula</name>
    <dbReference type="NCBI Taxonomy" id="1818"/>
    <lineage>
        <taxon>Bacteria</taxon>
        <taxon>Bacillati</taxon>
        <taxon>Actinomycetota</taxon>
        <taxon>Actinomycetes</taxon>
        <taxon>Mycobacteriales</taxon>
        <taxon>Nocardiaceae</taxon>
        <taxon>Nocardia</taxon>
    </lineage>
</organism>